<evidence type="ECO:0000313" key="2">
    <source>
        <dbReference type="Proteomes" id="UP000509594"/>
    </source>
</evidence>
<sequence length="213" mass="24444">MKASEFKKLLKNEFSPALRNLGFKGSGFNYRKITNEHYIYTATVQSCTWGEGCWIELGVTTDFLPDTLGKEIDVKKVTPYKCEFRKRLKSPTSTINDSMWPYGNTEDEANLSIEEMIQVFETEGIAYFDKFKNFPEPLSSITVEDIVTDIPRKNGLREYSMTEVRLALTLARVHTFLGNKNEAIELCNWGLENIGRGIGLIEVFEDIKRKNMN</sequence>
<dbReference type="KEGG" id="mzi:HWN40_04585"/>
<reference evidence="1 2" key="1">
    <citation type="submission" date="2020-06" db="EMBL/GenBank/DDBJ databases">
        <title>Methanolobus halotolerans sp. nov., isolated from a saline lake Tus in Siberia.</title>
        <authorList>
            <person name="Shen Y."/>
            <person name="Chen S.-C."/>
            <person name="Lai M.-C."/>
            <person name="Huang H.-H."/>
            <person name="Chiu H.-H."/>
            <person name="Tang S.-L."/>
            <person name="Rogozin D.Y."/>
            <person name="Degermendzhy A.G."/>
        </authorList>
    </citation>
    <scope>NUCLEOTIDE SEQUENCE [LARGE SCALE GENOMIC DNA]</scope>
    <source>
        <strain evidence="1 2">DSM 21339</strain>
    </source>
</reference>
<proteinExistence type="predicted"/>
<dbReference type="RefSeq" id="WP_176964636.1">
    <property type="nucleotide sequence ID" value="NZ_CP058215.1"/>
</dbReference>
<name>A0A7D5EG27_9EURY</name>
<dbReference type="Pfam" id="PF14137">
    <property type="entry name" value="DUF4304"/>
    <property type="match status" value="1"/>
</dbReference>
<dbReference type="EMBL" id="CP058215">
    <property type="protein sequence ID" value="QLC49580.1"/>
    <property type="molecule type" value="Genomic_DNA"/>
</dbReference>
<keyword evidence="2" id="KW-1185">Reference proteome</keyword>
<protein>
    <submittedName>
        <fullName evidence="1">DUF4304 domain-containing protein</fullName>
    </submittedName>
</protein>
<dbReference type="AlphaFoldDB" id="A0A7D5EG27"/>
<organism evidence="1 2">
    <name type="scientific">Methanolobus zinderi</name>
    <dbReference type="NCBI Taxonomy" id="536044"/>
    <lineage>
        <taxon>Archaea</taxon>
        <taxon>Methanobacteriati</taxon>
        <taxon>Methanobacteriota</taxon>
        <taxon>Stenosarchaea group</taxon>
        <taxon>Methanomicrobia</taxon>
        <taxon>Methanosarcinales</taxon>
        <taxon>Methanosarcinaceae</taxon>
        <taxon>Methanolobus</taxon>
    </lineage>
</organism>
<accession>A0A7D5EG27</accession>
<dbReference type="GeneID" id="55820926"/>
<dbReference type="Proteomes" id="UP000509594">
    <property type="component" value="Chromosome"/>
</dbReference>
<evidence type="ECO:0000313" key="1">
    <source>
        <dbReference type="EMBL" id="QLC49580.1"/>
    </source>
</evidence>
<gene>
    <name evidence="1" type="ORF">HWN40_04585</name>
</gene>
<dbReference type="InterPro" id="IPR025412">
    <property type="entry name" value="DUF4304"/>
</dbReference>